<dbReference type="InterPro" id="IPR050681">
    <property type="entry name" value="CDF/SLC30A"/>
</dbReference>
<keyword evidence="4 10" id="KW-0812">Transmembrane</keyword>
<dbReference type="STRING" id="1166073.SAMN05192530_11167"/>
<keyword evidence="6 10" id="KW-1133">Transmembrane helix</keyword>
<dbReference type="EMBL" id="FNIT01000011">
    <property type="protein sequence ID" value="SDO71947.1"/>
    <property type="molecule type" value="Genomic_DNA"/>
</dbReference>
<keyword evidence="14" id="KW-1185">Reference proteome</keyword>
<feature type="transmembrane region" description="Helical" evidence="10">
    <location>
        <begin position="162"/>
        <end position="189"/>
    </location>
</feature>
<proteinExistence type="inferred from homology"/>
<evidence type="ECO:0000256" key="3">
    <source>
        <dbReference type="ARBA" id="ARBA00022448"/>
    </source>
</evidence>
<dbReference type="PANTHER" id="PTHR11562:SF17">
    <property type="entry name" value="RE54080P-RELATED"/>
    <property type="match status" value="1"/>
</dbReference>
<feature type="transmembrane region" description="Helical" evidence="10">
    <location>
        <begin position="55"/>
        <end position="76"/>
    </location>
</feature>
<comment type="subcellular location">
    <subcellularLocation>
        <location evidence="1">Membrane</location>
        <topology evidence="1">Multi-pass membrane protein</topology>
    </subcellularLocation>
</comment>
<dbReference type="NCBIfam" id="TIGR01297">
    <property type="entry name" value="CDF"/>
    <property type="match status" value="1"/>
</dbReference>
<evidence type="ECO:0000256" key="1">
    <source>
        <dbReference type="ARBA" id="ARBA00004141"/>
    </source>
</evidence>
<dbReference type="SUPFAM" id="SSF160240">
    <property type="entry name" value="Cation efflux protein cytoplasmic domain-like"/>
    <property type="match status" value="1"/>
</dbReference>
<dbReference type="InterPro" id="IPR058533">
    <property type="entry name" value="Cation_efflux_TM"/>
</dbReference>
<name>A0A1H0LUW4_9HYPH</name>
<keyword evidence="7" id="KW-0406">Ion transport</keyword>
<feature type="domain" description="Cation efflux protein transmembrane" evidence="11">
    <location>
        <begin position="29"/>
        <end position="220"/>
    </location>
</feature>
<dbReference type="RefSeq" id="WP_090676419.1">
    <property type="nucleotide sequence ID" value="NZ_FNIT01000011.1"/>
</dbReference>
<feature type="region of interest" description="Disordered" evidence="9">
    <location>
        <begin position="1"/>
        <end position="20"/>
    </location>
</feature>
<reference evidence="13 14" key="1">
    <citation type="submission" date="2016-10" db="EMBL/GenBank/DDBJ databases">
        <authorList>
            <person name="de Groot N.N."/>
        </authorList>
    </citation>
    <scope>NUCLEOTIDE SEQUENCE [LARGE SCALE GENOMIC DNA]</scope>
    <source>
        <strain evidence="14">L7-484,KACC 16230,DSM 25025</strain>
    </source>
</reference>
<evidence type="ECO:0000256" key="4">
    <source>
        <dbReference type="ARBA" id="ARBA00022692"/>
    </source>
</evidence>
<evidence type="ECO:0000256" key="6">
    <source>
        <dbReference type="ARBA" id="ARBA00022989"/>
    </source>
</evidence>
<feature type="region of interest" description="Disordered" evidence="9">
    <location>
        <begin position="307"/>
        <end position="347"/>
    </location>
</feature>
<dbReference type="GO" id="GO:0005886">
    <property type="term" value="C:plasma membrane"/>
    <property type="evidence" value="ECO:0007669"/>
    <property type="project" value="TreeGrafter"/>
</dbReference>
<dbReference type="SUPFAM" id="SSF161111">
    <property type="entry name" value="Cation efflux protein transmembrane domain-like"/>
    <property type="match status" value="1"/>
</dbReference>
<organism evidence="13 14">
    <name type="scientific">Aureimonas jatrophae</name>
    <dbReference type="NCBI Taxonomy" id="1166073"/>
    <lineage>
        <taxon>Bacteria</taxon>
        <taxon>Pseudomonadati</taxon>
        <taxon>Pseudomonadota</taxon>
        <taxon>Alphaproteobacteria</taxon>
        <taxon>Hyphomicrobiales</taxon>
        <taxon>Aurantimonadaceae</taxon>
        <taxon>Aureimonas</taxon>
    </lineage>
</organism>
<evidence type="ECO:0000313" key="14">
    <source>
        <dbReference type="Proteomes" id="UP000198793"/>
    </source>
</evidence>
<comment type="similarity">
    <text evidence="2">Belongs to the cation diffusion facilitator (CDF) transporter (TC 2.A.4) family. SLC30A subfamily.</text>
</comment>
<dbReference type="OrthoDB" id="9809646at2"/>
<sequence>MSQHDHAHDHSGHGHDHHDHAHGASERRLLIAAGLTGVFMVVEAAGGWLSGSLALLADAGHMLVDFAGLLLALFAARLARRPADARRSFGYDRFSVLVAYTNGLVLFAIAGFILYEAWERLADPAPVLAGPMLAVAIAGLLVNIGAFFALHGGDAEDLNLRGALLHVLGDLLGSVAAILAAIVIFATGWTPIDPILSVLVCLLILGNAARLVRQSAHVLLEGAPAGVDGPAVARHLETSVPGVADVHHVHVWMLTPQRRAATLHACVADGAAEDTVVRIKTELRERFAIGHATVEIERGACADAGSDACAGGTTRAHDGHDHHHHAGGRHDHDHEHGHAHAAPPRFA</sequence>
<dbReference type="InterPro" id="IPR027469">
    <property type="entry name" value="Cation_efflux_TMD_sf"/>
</dbReference>
<dbReference type="GO" id="GO:0005385">
    <property type="term" value="F:zinc ion transmembrane transporter activity"/>
    <property type="evidence" value="ECO:0007669"/>
    <property type="project" value="TreeGrafter"/>
</dbReference>
<feature type="transmembrane region" description="Helical" evidence="10">
    <location>
        <begin position="29"/>
        <end position="49"/>
    </location>
</feature>
<evidence type="ECO:0000256" key="10">
    <source>
        <dbReference type="SAM" id="Phobius"/>
    </source>
</evidence>
<feature type="domain" description="Cation efflux protein cytoplasmic" evidence="12">
    <location>
        <begin position="238"/>
        <end position="297"/>
    </location>
</feature>
<evidence type="ECO:0000313" key="13">
    <source>
        <dbReference type="EMBL" id="SDO71947.1"/>
    </source>
</evidence>
<gene>
    <name evidence="13" type="ORF">SAMN05192530_11167</name>
</gene>
<dbReference type="InterPro" id="IPR002524">
    <property type="entry name" value="Cation_efflux"/>
</dbReference>
<dbReference type="Proteomes" id="UP000198793">
    <property type="component" value="Unassembled WGS sequence"/>
</dbReference>
<dbReference type="PANTHER" id="PTHR11562">
    <property type="entry name" value="CATION EFFLUX PROTEIN/ ZINC TRANSPORTER"/>
    <property type="match status" value="1"/>
</dbReference>
<accession>A0A1H0LUW4</accession>
<protein>
    <submittedName>
        <fullName evidence="13">Cobalt-zinc-cadmium efflux system protein</fullName>
    </submittedName>
</protein>
<dbReference type="Pfam" id="PF16916">
    <property type="entry name" value="ZT_dimer"/>
    <property type="match status" value="1"/>
</dbReference>
<dbReference type="Pfam" id="PF01545">
    <property type="entry name" value="Cation_efflux"/>
    <property type="match status" value="1"/>
</dbReference>
<keyword evidence="8 10" id="KW-0472">Membrane</keyword>
<feature type="transmembrane region" description="Helical" evidence="10">
    <location>
        <begin position="127"/>
        <end position="150"/>
    </location>
</feature>
<keyword evidence="3" id="KW-0813">Transport</keyword>
<evidence type="ECO:0000259" key="11">
    <source>
        <dbReference type="Pfam" id="PF01545"/>
    </source>
</evidence>
<evidence type="ECO:0000259" key="12">
    <source>
        <dbReference type="Pfam" id="PF16916"/>
    </source>
</evidence>
<dbReference type="AlphaFoldDB" id="A0A1H0LUW4"/>
<evidence type="ECO:0000256" key="8">
    <source>
        <dbReference type="ARBA" id="ARBA00023136"/>
    </source>
</evidence>
<evidence type="ECO:0000256" key="7">
    <source>
        <dbReference type="ARBA" id="ARBA00023065"/>
    </source>
</evidence>
<evidence type="ECO:0000256" key="2">
    <source>
        <dbReference type="ARBA" id="ARBA00008873"/>
    </source>
</evidence>
<evidence type="ECO:0000256" key="9">
    <source>
        <dbReference type="SAM" id="MobiDB-lite"/>
    </source>
</evidence>
<dbReference type="InterPro" id="IPR036837">
    <property type="entry name" value="Cation_efflux_CTD_sf"/>
</dbReference>
<keyword evidence="5" id="KW-0864">Zinc transport</keyword>
<evidence type="ECO:0000256" key="5">
    <source>
        <dbReference type="ARBA" id="ARBA00022906"/>
    </source>
</evidence>
<keyword evidence="5" id="KW-0862">Zinc</keyword>
<feature type="transmembrane region" description="Helical" evidence="10">
    <location>
        <begin position="97"/>
        <end position="115"/>
    </location>
</feature>
<feature type="compositionally biased region" description="Basic and acidic residues" evidence="9">
    <location>
        <begin position="328"/>
        <end position="338"/>
    </location>
</feature>
<dbReference type="InterPro" id="IPR027470">
    <property type="entry name" value="Cation_efflux_CTD"/>
</dbReference>
<feature type="transmembrane region" description="Helical" evidence="10">
    <location>
        <begin position="195"/>
        <end position="212"/>
    </location>
</feature>
<dbReference type="Gene3D" id="1.20.1510.10">
    <property type="entry name" value="Cation efflux protein transmembrane domain"/>
    <property type="match status" value="1"/>
</dbReference>